<dbReference type="PANTHER" id="PTHR43476:SF3">
    <property type="entry name" value="FAD-BINDING MONOOXYGENASE"/>
    <property type="match status" value="1"/>
</dbReference>
<dbReference type="GO" id="GO:0008688">
    <property type="term" value="F:3-(3-hydroxyphenyl)propionate hydroxylase activity"/>
    <property type="evidence" value="ECO:0007669"/>
    <property type="project" value="TreeGrafter"/>
</dbReference>
<protein>
    <recommendedName>
        <fullName evidence="5">FAD-binding domain-containing protein</fullName>
    </recommendedName>
</protein>
<evidence type="ECO:0000313" key="7">
    <source>
        <dbReference type="Proteomes" id="UP001172681"/>
    </source>
</evidence>
<dbReference type="PANTHER" id="PTHR43476">
    <property type="entry name" value="3-(3-HYDROXY-PHENYL)PROPIONATE/3-HYDROXYCINNAMIC ACID HYDROXYLASE"/>
    <property type="match status" value="1"/>
</dbReference>
<dbReference type="InterPro" id="IPR036188">
    <property type="entry name" value="FAD/NAD-bd_sf"/>
</dbReference>
<organism evidence="6 7">
    <name type="scientific">Knufia peltigerae</name>
    <dbReference type="NCBI Taxonomy" id="1002370"/>
    <lineage>
        <taxon>Eukaryota</taxon>
        <taxon>Fungi</taxon>
        <taxon>Dikarya</taxon>
        <taxon>Ascomycota</taxon>
        <taxon>Pezizomycotina</taxon>
        <taxon>Eurotiomycetes</taxon>
        <taxon>Chaetothyriomycetidae</taxon>
        <taxon>Chaetothyriales</taxon>
        <taxon>Trichomeriaceae</taxon>
        <taxon>Knufia</taxon>
    </lineage>
</organism>
<gene>
    <name evidence="6" type="ORF">H2204_008206</name>
</gene>
<accession>A0AA39CW20</accession>
<dbReference type="FunFam" id="3.30.70.2450:FF:000003">
    <property type="entry name" value="p-nitrophenol monooxygenase"/>
    <property type="match status" value="1"/>
</dbReference>
<dbReference type="Proteomes" id="UP001172681">
    <property type="component" value="Unassembled WGS sequence"/>
</dbReference>
<evidence type="ECO:0000259" key="5">
    <source>
        <dbReference type="Pfam" id="PF01494"/>
    </source>
</evidence>
<dbReference type="AlphaFoldDB" id="A0AA39CW20"/>
<keyword evidence="1" id="KW-0285">Flavoprotein</keyword>
<keyword evidence="2" id="KW-0274">FAD</keyword>
<name>A0AA39CW20_9EURO</name>
<dbReference type="InterPro" id="IPR002938">
    <property type="entry name" value="FAD-bd"/>
</dbReference>
<dbReference type="PRINTS" id="PR00420">
    <property type="entry name" value="RNGMNOXGNASE"/>
</dbReference>
<evidence type="ECO:0000256" key="1">
    <source>
        <dbReference type="ARBA" id="ARBA00022630"/>
    </source>
</evidence>
<keyword evidence="7" id="KW-1185">Reference proteome</keyword>
<sequence>MTETKNSKIQKIVIVGAGPSGLILALLLGQKGISVDVLDASTKLDEQPRATHYNSPATHVLQRAGVLDEIRARGVISDRITWRKPDGELLAALDLNSIPEESPQRMVALPLNQVSTIVVRHLESIPSVKIKWSHNVVDVGQDDKTAWVDVETADGKKRVEADYIVGCDGANSKVRRALQGDMNFPGRTWDEQIVATNVYYDFHQFGWDDANFIIHPEHWFMASRISTDGLWRVSYGEVPGLTREEYLERQPWKYETMLPGHPKPDQYKITNISPYKIHQRCAEKMRVGRFLLAADAAHLCNPLYDATLGGLGLTGGLADVDSLFDCLMGIHTGQADDSILDKYDEVRRDMWHKFIDVVSSDNLRRLNGQNPDKALENDTVLQKLKESEKNPEIAAQIQLSGNMILRDFTQDYTVPNVSV</sequence>
<dbReference type="SUPFAM" id="SSF51905">
    <property type="entry name" value="FAD/NAD(P)-binding domain"/>
    <property type="match status" value="1"/>
</dbReference>
<evidence type="ECO:0000256" key="4">
    <source>
        <dbReference type="SAM" id="Phobius"/>
    </source>
</evidence>
<dbReference type="EMBL" id="JAPDRN010000058">
    <property type="protein sequence ID" value="KAJ9631264.1"/>
    <property type="molecule type" value="Genomic_DNA"/>
</dbReference>
<reference evidence="6" key="1">
    <citation type="submission" date="2022-10" db="EMBL/GenBank/DDBJ databases">
        <title>Culturing micro-colonial fungi from biological soil crusts in the Mojave desert and describing Neophaeococcomyces mojavensis, and introducing the new genera and species Taxawa tesnikishii.</title>
        <authorList>
            <person name="Kurbessoian T."/>
            <person name="Stajich J.E."/>
        </authorList>
    </citation>
    <scope>NUCLEOTIDE SEQUENCE</scope>
    <source>
        <strain evidence="6">TK_35</strain>
    </source>
</reference>
<proteinExistence type="predicted"/>
<comment type="caution">
    <text evidence="6">The sequence shown here is derived from an EMBL/GenBank/DDBJ whole genome shotgun (WGS) entry which is preliminary data.</text>
</comment>
<dbReference type="GO" id="GO:0019622">
    <property type="term" value="P:3-(3-hydroxy)phenylpropionate catabolic process"/>
    <property type="evidence" value="ECO:0007669"/>
    <property type="project" value="TreeGrafter"/>
</dbReference>
<evidence type="ECO:0000256" key="3">
    <source>
        <dbReference type="ARBA" id="ARBA00023002"/>
    </source>
</evidence>
<dbReference type="Gene3D" id="3.50.50.60">
    <property type="entry name" value="FAD/NAD(P)-binding domain"/>
    <property type="match status" value="1"/>
</dbReference>
<dbReference type="Gene3D" id="3.30.70.2450">
    <property type="match status" value="1"/>
</dbReference>
<dbReference type="Pfam" id="PF01494">
    <property type="entry name" value="FAD_binding_3"/>
    <property type="match status" value="1"/>
</dbReference>
<keyword evidence="4" id="KW-0812">Transmembrane</keyword>
<keyword evidence="4" id="KW-1133">Transmembrane helix</keyword>
<dbReference type="InterPro" id="IPR050631">
    <property type="entry name" value="PheA/TfdB_FAD_monoxygenase"/>
</dbReference>
<feature type="transmembrane region" description="Helical" evidence="4">
    <location>
        <begin position="12"/>
        <end position="29"/>
    </location>
</feature>
<dbReference type="GO" id="GO:0071949">
    <property type="term" value="F:FAD binding"/>
    <property type="evidence" value="ECO:0007669"/>
    <property type="project" value="InterPro"/>
</dbReference>
<feature type="domain" description="FAD-binding" evidence="5">
    <location>
        <begin position="12"/>
        <end position="355"/>
    </location>
</feature>
<keyword evidence="4" id="KW-0472">Membrane</keyword>
<evidence type="ECO:0000256" key="2">
    <source>
        <dbReference type="ARBA" id="ARBA00022827"/>
    </source>
</evidence>
<keyword evidence="3" id="KW-0560">Oxidoreductase</keyword>
<evidence type="ECO:0000313" key="6">
    <source>
        <dbReference type="EMBL" id="KAJ9631264.1"/>
    </source>
</evidence>